<dbReference type="EMBL" id="QGTJ01000001">
    <property type="protein sequence ID" value="PWV65573.1"/>
    <property type="molecule type" value="Genomic_DNA"/>
</dbReference>
<evidence type="ECO:0000259" key="6">
    <source>
        <dbReference type="PROSITE" id="PS50928"/>
    </source>
</evidence>
<dbReference type="PANTHER" id="PTHR43496:SF1">
    <property type="entry name" value="POLYGALACTURONAN_RHAMNOGALACTURONAN TRANSPORT SYSTEM PERMEASE PROTEIN YTEP"/>
    <property type="match status" value="1"/>
</dbReference>
<keyword evidence="2 5" id="KW-0812">Transmembrane</keyword>
<comment type="similarity">
    <text evidence="5">Belongs to the binding-protein-dependent transport system permease family.</text>
</comment>
<dbReference type="Gene3D" id="1.10.3720.10">
    <property type="entry name" value="MetI-like"/>
    <property type="match status" value="2"/>
</dbReference>
<evidence type="ECO:0000313" key="7">
    <source>
        <dbReference type="EMBL" id="PWV65573.1"/>
    </source>
</evidence>
<feature type="transmembrane region" description="Helical" evidence="5">
    <location>
        <begin position="246"/>
        <end position="267"/>
    </location>
</feature>
<dbReference type="PANTHER" id="PTHR43496">
    <property type="entry name" value="PROTEIN LPLB"/>
    <property type="match status" value="1"/>
</dbReference>
<feature type="domain" description="ABC transmembrane type-1" evidence="6">
    <location>
        <begin position="348"/>
        <end position="543"/>
    </location>
</feature>
<dbReference type="InterPro" id="IPR035906">
    <property type="entry name" value="MetI-like_sf"/>
</dbReference>
<dbReference type="SUPFAM" id="SSF161098">
    <property type="entry name" value="MetI-like"/>
    <property type="match status" value="2"/>
</dbReference>
<feature type="transmembrane region" description="Helical" evidence="5">
    <location>
        <begin position="203"/>
        <end position="226"/>
    </location>
</feature>
<dbReference type="GO" id="GO:0005886">
    <property type="term" value="C:plasma membrane"/>
    <property type="evidence" value="ECO:0007669"/>
    <property type="project" value="UniProtKB-SubCell"/>
</dbReference>
<evidence type="ECO:0000256" key="1">
    <source>
        <dbReference type="ARBA" id="ARBA00004651"/>
    </source>
</evidence>
<feature type="transmembrane region" description="Helical" evidence="5">
    <location>
        <begin position="385"/>
        <end position="407"/>
    </location>
</feature>
<dbReference type="CDD" id="cd06261">
    <property type="entry name" value="TM_PBP2"/>
    <property type="match status" value="2"/>
</dbReference>
<dbReference type="Pfam" id="PF00528">
    <property type="entry name" value="BPD_transp_1"/>
    <property type="match status" value="2"/>
</dbReference>
<evidence type="ECO:0000256" key="2">
    <source>
        <dbReference type="ARBA" id="ARBA00022692"/>
    </source>
</evidence>
<dbReference type="GO" id="GO:0055085">
    <property type="term" value="P:transmembrane transport"/>
    <property type="evidence" value="ECO:0007669"/>
    <property type="project" value="InterPro"/>
</dbReference>
<feature type="transmembrane region" description="Helical" evidence="5">
    <location>
        <begin position="20"/>
        <end position="41"/>
    </location>
</feature>
<evidence type="ECO:0000256" key="5">
    <source>
        <dbReference type="RuleBase" id="RU363032"/>
    </source>
</evidence>
<name>A0A317MZZ9_9GAMM</name>
<comment type="caution">
    <text evidence="7">The sequence shown here is derived from an EMBL/GenBank/DDBJ whole genome shotgun (WGS) entry which is preliminary data.</text>
</comment>
<sequence>MSAVLGPVVTRDANAFWLRAGLWLLLAYLGVTLLLPLYALLSRSVEDAAGHFIGLANFAEYLSRPALRASLGNSLLVAGLTTLIVTATAFVYAYALTRSCIPARGAFRLVALSPLLAPSLLPAIALVYLFGRQGVIRDWLFGEPIYGPIGIVIGSCFWTFPHALTILLIALAGADGRLYEAATALGSSHWRTFRTVTLPGAKYGLISAALVTFTLTLTDFGVPKVIGGDYPVLATDVYKQVVGQQNFRMGAVVAIVLLLPALAAFILERRIGRHHSALSSRAQPYLPTPRPARDWPLFACCSLLAVALLGILGMAVYASLVRLWPYDLTLTLANYNFDLRDGGSWLAYRNSLWLATLTALAGTTLVFLGAWLCEKVPALPWLRGLIHMLALLPMAVPGLVLGIAYILFFNHPGNPLHGLYGTLAILVIATVAHFYTVGHLGAVTALRQLDPEYEAVGASLRTPAWRLLGRVTLPLCLPALLDLAMYFFVNALTTVSAVVFLYSPDTVLAAVAILNMDDAGDVAGAAAMAVMIFLTAAMVRTLYAQLSARLLRRLQPWRAGSRA</sequence>
<dbReference type="InterPro" id="IPR017664">
    <property type="entry name" value="AminoethylPonate_ABC_perm-1"/>
</dbReference>
<evidence type="ECO:0000256" key="4">
    <source>
        <dbReference type="ARBA" id="ARBA00023136"/>
    </source>
</evidence>
<feature type="domain" description="ABC transmembrane type-1" evidence="6">
    <location>
        <begin position="71"/>
        <end position="268"/>
    </location>
</feature>
<protein>
    <submittedName>
        <fullName evidence="7">Iron(III) transport system permease protein</fullName>
    </submittedName>
</protein>
<gene>
    <name evidence="7" type="ORF">C7443_10157</name>
</gene>
<dbReference type="RefSeq" id="WP_110016578.1">
    <property type="nucleotide sequence ID" value="NZ_QGTJ01000001.1"/>
</dbReference>
<evidence type="ECO:0000313" key="8">
    <source>
        <dbReference type="Proteomes" id="UP000246569"/>
    </source>
</evidence>
<dbReference type="NCBIfam" id="TIGR03262">
    <property type="entry name" value="PhnU2"/>
    <property type="match status" value="1"/>
</dbReference>
<dbReference type="Proteomes" id="UP000246569">
    <property type="component" value="Unassembled WGS sequence"/>
</dbReference>
<dbReference type="OrthoDB" id="7056428at2"/>
<feature type="transmembrane region" description="Helical" evidence="5">
    <location>
        <begin position="352"/>
        <end position="373"/>
    </location>
</feature>
<dbReference type="PROSITE" id="PS50928">
    <property type="entry name" value="ABC_TM1"/>
    <property type="match status" value="2"/>
</dbReference>
<reference evidence="7 8" key="1">
    <citation type="submission" date="2018-05" db="EMBL/GenBank/DDBJ databases">
        <title>Genomic Encyclopedia of Type Strains, Phase IV (KMG-IV): sequencing the most valuable type-strain genomes for metagenomic binning, comparative biology and taxonomic classification.</title>
        <authorList>
            <person name="Goeker M."/>
        </authorList>
    </citation>
    <scope>NUCLEOTIDE SEQUENCE [LARGE SCALE GENOMIC DNA]</scope>
    <source>
        <strain evidence="7 8">DSM 23606</strain>
    </source>
</reference>
<keyword evidence="4 5" id="KW-0472">Membrane</keyword>
<keyword evidence="5" id="KW-0813">Transport</keyword>
<feature type="transmembrane region" description="Helical" evidence="5">
    <location>
        <begin position="295"/>
        <end position="320"/>
    </location>
</feature>
<feature type="transmembrane region" description="Helical" evidence="5">
    <location>
        <begin position="522"/>
        <end position="543"/>
    </location>
</feature>
<keyword evidence="8" id="KW-1185">Reference proteome</keyword>
<feature type="transmembrane region" description="Helical" evidence="5">
    <location>
        <begin position="419"/>
        <end position="438"/>
    </location>
</feature>
<dbReference type="InterPro" id="IPR000515">
    <property type="entry name" value="MetI-like"/>
</dbReference>
<feature type="transmembrane region" description="Helical" evidence="5">
    <location>
        <begin position="475"/>
        <end position="502"/>
    </location>
</feature>
<dbReference type="AlphaFoldDB" id="A0A317MZZ9"/>
<accession>A0A317MZZ9</accession>
<organism evidence="7 8">
    <name type="scientific">Plasticicumulans acidivorans</name>
    <dbReference type="NCBI Taxonomy" id="886464"/>
    <lineage>
        <taxon>Bacteria</taxon>
        <taxon>Pseudomonadati</taxon>
        <taxon>Pseudomonadota</taxon>
        <taxon>Gammaproteobacteria</taxon>
        <taxon>Candidatus Competibacteraceae</taxon>
        <taxon>Plasticicumulans</taxon>
    </lineage>
</organism>
<proteinExistence type="inferred from homology"/>
<keyword evidence="3 5" id="KW-1133">Transmembrane helix</keyword>
<comment type="subcellular location">
    <subcellularLocation>
        <location evidence="1 5">Cell membrane</location>
        <topology evidence="1 5">Multi-pass membrane protein</topology>
    </subcellularLocation>
</comment>
<evidence type="ECO:0000256" key="3">
    <source>
        <dbReference type="ARBA" id="ARBA00022989"/>
    </source>
</evidence>
<feature type="transmembrane region" description="Helical" evidence="5">
    <location>
        <begin position="109"/>
        <end position="130"/>
    </location>
</feature>
<feature type="transmembrane region" description="Helical" evidence="5">
    <location>
        <begin position="145"/>
        <end position="171"/>
    </location>
</feature>
<feature type="transmembrane region" description="Helical" evidence="5">
    <location>
        <begin position="75"/>
        <end position="97"/>
    </location>
</feature>